<dbReference type="GO" id="GO:0005524">
    <property type="term" value="F:ATP binding"/>
    <property type="evidence" value="ECO:0007669"/>
    <property type="project" value="UniProtKB-KW"/>
</dbReference>
<dbReference type="InterPro" id="IPR050406">
    <property type="entry name" value="FGGY_Carb_Kinase"/>
</dbReference>
<dbReference type="Pfam" id="PF00370">
    <property type="entry name" value="FGGY_N"/>
    <property type="match status" value="1"/>
</dbReference>
<evidence type="ECO:0000256" key="2">
    <source>
        <dbReference type="ARBA" id="ARBA00022629"/>
    </source>
</evidence>
<dbReference type="Gene3D" id="3.30.420.40">
    <property type="match status" value="2"/>
</dbReference>
<dbReference type="PANTHER" id="PTHR43095">
    <property type="entry name" value="SUGAR KINASE"/>
    <property type="match status" value="1"/>
</dbReference>
<keyword evidence="5 8" id="KW-0418">Kinase</keyword>
<evidence type="ECO:0000256" key="4">
    <source>
        <dbReference type="ARBA" id="ARBA00022741"/>
    </source>
</evidence>
<evidence type="ECO:0000256" key="9">
    <source>
        <dbReference type="RuleBase" id="RU364073"/>
    </source>
</evidence>
<dbReference type="Pfam" id="PF02782">
    <property type="entry name" value="FGGY_C"/>
    <property type="match status" value="1"/>
</dbReference>
<keyword evidence="3 8" id="KW-0808">Transferase</keyword>
<dbReference type="InterPro" id="IPR006000">
    <property type="entry name" value="Xylulokinase"/>
</dbReference>
<evidence type="ECO:0000259" key="11">
    <source>
        <dbReference type="Pfam" id="PF02782"/>
    </source>
</evidence>
<keyword evidence="7 9" id="KW-0119">Carbohydrate metabolism</keyword>
<evidence type="ECO:0000256" key="7">
    <source>
        <dbReference type="ARBA" id="ARBA00023277"/>
    </source>
</evidence>
<sequence>MADHATSVFLGLDLGTSSVKALLVRENGTVAGRGAAEYPTAAPRPGYAEQDPEEWWRACGDAVGAALRAAGPETAVAALGLTGQMHGTVLLGADQRPLAPAVIWSDQRAADQVHEITGRIGARRLIALAGTPLATGFQAATLRWCQTERPDLWARTSHVLLPKDEIRRRLTGVLATEPSDACGTALLDISHRDWSDPILAEMDWDRTLFPPVVASTAITGHLGPDAADALGLAPGIPVVGGDGDAPAAALAAGIRDPRTLFLTLSTGAQVLLPATTVETDPLGRSHTFCAALDPGPDRPGWYRMGATLTAGMALRWLRDRVFALDKAEAYPRLMGWADEAPPGANGLLFVPYLTGERTPHMDPNARGAFVGLTAAHGRSELVRAVLEGVVFACADAFAVLAETGSAPSRIVLAGGGARSPLWRQIVADVFGLPVLPLATADGSALGAALLAAIGSGALDPAASWAVYEAPVEPDPATHARYRDLVALFRRQYAIGRETVHALAAYERNG</sequence>
<protein>
    <recommendedName>
        <fullName evidence="9">Xylulose kinase</fullName>
        <shortName evidence="9">Xylulokinase</shortName>
        <ecNumber evidence="9">2.7.1.17</ecNumber>
    </recommendedName>
</protein>
<dbReference type="PROSITE" id="PS00445">
    <property type="entry name" value="FGGY_KINASES_2"/>
    <property type="match status" value="1"/>
</dbReference>
<evidence type="ECO:0000256" key="5">
    <source>
        <dbReference type="ARBA" id="ARBA00022777"/>
    </source>
</evidence>
<dbReference type="InterPro" id="IPR043129">
    <property type="entry name" value="ATPase_NBD"/>
</dbReference>
<keyword evidence="4 9" id="KW-0547">Nucleotide-binding</keyword>
<evidence type="ECO:0000256" key="1">
    <source>
        <dbReference type="ARBA" id="ARBA00009156"/>
    </source>
</evidence>
<dbReference type="InterPro" id="IPR018483">
    <property type="entry name" value="Carb_kinase_FGGY_CS"/>
</dbReference>
<dbReference type="EMBL" id="CADCWE010000018">
    <property type="protein sequence ID" value="CAA9522924.1"/>
    <property type="molecule type" value="Genomic_DNA"/>
</dbReference>
<dbReference type="PRINTS" id="PR00475">
    <property type="entry name" value="HEXOKINASE"/>
</dbReference>
<dbReference type="EC" id="2.7.1.17" evidence="9"/>
<evidence type="ECO:0000256" key="8">
    <source>
        <dbReference type="RuleBase" id="RU003733"/>
    </source>
</evidence>
<evidence type="ECO:0000259" key="10">
    <source>
        <dbReference type="Pfam" id="PF00370"/>
    </source>
</evidence>
<organism evidence="12">
    <name type="scientific">uncultured Thermomicrobiales bacterium</name>
    <dbReference type="NCBI Taxonomy" id="1645740"/>
    <lineage>
        <taxon>Bacteria</taxon>
        <taxon>Pseudomonadati</taxon>
        <taxon>Thermomicrobiota</taxon>
        <taxon>Thermomicrobia</taxon>
        <taxon>Thermomicrobiales</taxon>
        <taxon>environmental samples</taxon>
    </lineage>
</organism>
<proteinExistence type="inferred from homology"/>
<dbReference type="PIRSF" id="PIRSF000538">
    <property type="entry name" value="GlpK"/>
    <property type="match status" value="1"/>
</dbReference>
<dbReference type="CDD" id="cd07808">
    <property type="entry name" value="ASKHA_NBD_FGGY_EcXK-like"/>
    <property type="match status" value="1"/>
</dbReference>
<gene>
    <name evidence="9" type="primary">xylB</name>
    <name evidence="12" type="ORF">AVDCRST_MAG73-281</name>
</gene>
<keyword evidence="6 9" id="KW-0067">ATP-binding</keyword>
<comment type="catalytic activity">
    <reaction evidence="9">
        <text>D-xylulose + ATP = D-xylulose 5-phosphate + ADP + H(+)</text>
        <dbReference type="Rhea" id="RHEA:10964"/>
        <dbReference type="ChEBI" id="CHEBI:15378"/>
        <dbReference type="ChEBI" id="CHEBI:17140"/>
        <dbReference type="ChEBI" id="CHEBI:30616"/>
        <dbReference type="ChEBI" id="CHEBI:57737"/>
        <dbReference type="ChEBI" id="CHEBI:456216"/>
        <dbReference type="EC" id="2.7.1.17"/>
    </reaction>
</comment>
<dbReference type="InterPro" id="IPR018485">
    <property type="entry name" value="FGGY_C"/>
</dbReference>
<evidence type="ECO:0000256" key="6">
    <source>
        <dbReference type="ARBA" id="ARBA00022840"/>
    </source>
</evidence>
<dbReference type="InterPro" id="IPR018484">
    <property type="entry name" value="FGGY_N"/>
</dbReference>
<dbReference type="InterPro" id="IPR000577">
    <property type="entry name" value="Carb_kinase_FGGY"/>
</dbReference>
<dbReference type="NCBIfam" id="TIGR01312">
    <property type="entry name" value="XylB"/>
    <property type="match status" value="1"/>
</dbReference>
<reference evidence="12" key="1">
    <citation type="submission" date="2020-02" db="EMBL/GenBank/DDBJ databases">
        <authorList>
            <person name="Meier V. D."/>
        </authorList>
    </citation>
    <scope>NUCLEOTIDE SEQUENCE</scope>
    <source>
        <strain evidence="12">AVDCRST_MAG73</strain>
    </source>
</reference>
<dbReference type="SUPFAM" id="SSF53067">
    <property type="entry name" value="Actin-like ATPase domain"/>
    <property type="match status" value="2"/>
</dbReference>
<keyword evidence="2 9" id="KW-0859">Xylose metabolism</keyword>
<dbReference type="AlphaFoldDB" id="A0A6J4THT5"/>
<dbReference type="GO" id="GO:0004856">
    <property type="term" value="F:D-xylulokinase activity"/>
    <property type="evidence" value="ECO:0007669"/>
    <property type="project" value="UniProtKB-EC"/>
</dbReference>
<feature type="domain" description="Carbohydrate kinase FGGY C-terminal" evidence="11">
    <location>
        <begin position="278"/>
        <end position="453"/>
    </location>
</feature>
<feature type="domain" description="Carbohydrate kinase FGGY N-terminal" evidence="10">
    <location>
        <begin position="9"/>
        <end position="250"/>
    </location>
</feature>
<evidence type="ECO:0000256" key="3">
    <source>
        <dbReference type="ARBA" id="ARBA00022679"/>
    </source>
</evidence>
<name>A0A6J4THT5_9BACT</name>
<comment type="similarity">
    <text evidence="1 8">Belongs to the FGGY kinase family.</text>
</comment>
<dbReference type="GO" id="GO:0042732">
    <property type="term" value="P:D-xylose metabolic process"/>
    <property type="evidence" value="ECO:0007669"/>
    <property type="project" value="UniProtKB-KW"/>
</dbReference>
<dbReference type="GO" id="GO:0005997">
    <property type="term" value="P:xylulose metabolic process"/>
    <property type="evidence" value="ECO:0007669"/>
    <property type="project" value="InterPro"/>
</dbReference>
<accession>A0A6J4THT5</accession>
<evidence type="ECO:0000313" key="12">
    <source>
        <dbReference type="EMBL" id="CAA9522924.1"/>
    </source>
</evidence>
<dbReference type="PANTHER" id="PTHR43095:SF5">
    <property type="entry name" value="XYLULOSE KINASE"/>
    <property type="match status" value="1"/>
</dbReference>